<keyword evidence="3" id="KW-0732">Signal</keyword>
<dbReference type="PANTHER" id="PTHR24269:SF16">
    <property type="entry name" value="PROTEIN SLG1"/>
    <property type="match status" value="1"/>
</dbReference>
<dbReference type="InterPro" id="IPR051836">
    <property type="entry name" value="Kremen_rcpt"/>
</dbReference>
<dbReference type="WBParaSite" id="maker-uti_cns_0000250-snap-gene-1.11-mRNA-1">
    <property type="protein sequence ID" value="maker-uti_cns_0000250-snap-gene-1.11-mRNA-1"/>
    <property type="gene ID" value="maker-uti_cns_0000250-snap-gene-1.11"/>
</dbReference>
<evidence type="ECO:0000313" key="8">
    <source>
        <dbReference type="WBParaSite" id="maker-uti_cns_0000250-snap-gene-1.11-mRNA-1"/>
    </source>
</evidence>
<keyword evidence="2" id="KW-0812">Transmembrane</keyword>
<keyword evidence="7" id="KW-1185">Reference proteome</keyword>
<keyword evidence="6" id="KW-0325">Glycoprotein</keyword>
<dbReference type="GO" id="GO:0005886">
    <property type="term" value="C:plasma membrane"/>
    <property type="evidence" value="ECO:0007669"/>
    <property type="project" value="TreeGrafter"/>
</dbReference>
<evidence type="ECO:0000256" key="4">
    <source>
        <dbReference type="ARBA" id="ARBA00022989"/>
    </source>
</evidence>
<name>A0A1I8FX32_9PLAT</name>
<dbReference type="PROSITE" id="PS51212">
    <property type="entry name" value="WSC"/>
    <property type="match status" value="2"/>
</dbReference>
<evidence type="ECO:0000256" key="6">
    <source>
        <dbReference type="ARBA" id="ARBA00023180"/>
    </source>
</evidence>
<evidence type="ECO:0000256" key="1">
    <source>
        <dbReference type="ARBA" id="ARBA00004167"/>
    </source>
</evidence>
<comment type="subcellular location">
    <subcellularLocation>
        <location evidence="1">Membrane</location>
        <topology evidence="1">Single-pass membrane protein</topology>
    </subcellularLocation>
</comment>
<dbReference type="STRING" id="282301.A0A1I8FX32"/>
<accession>A0A1I8FX32</accession>
<evidence type="ECO:0000313" key="7">
    <source>
        <dbReference type="Proteomes" id="UP000095280"/>
    </source>
</evidence>
<dbReference type="OrthoDB" id="10070993at2759"/>
<evidence type="ECO:0000256" key="2">
    <source>
        <dbReference type="ARBA" id="ARBA00022692"/>
    </source>
</evidence>
<keyword evidence="4" id="KW-1133">Transmembrane helix</keyword>
<evidence type="ECO:0000256" key="5">
    <source>
        <dbReference type="ARBA" id="ARBA00023136"/>
    </source>
</evidence>
<keyword evidence="5" id="KW-0472">Membrane</keyword>
<dbReference type="Proteomes" id="UP000095280">
    <property type="component" value="Unplaced"/>
</dbReference>
<dbReference type="SMART" id="SM00321">
    <property type="entry name" value="WSC"/>
    <property type="match status" value="2"/>
</dbReference>
<protein>
    <submittedName>
        <fullName evidence="8">WSC domain-containing protein</fullName>
    </submittedName>
</protein>
<dbReference type="Pfam" id="PF01822">
    <property type="entry name" value="WSC"/>
    <property type="match status" value="2"/>
</dbReference>
<organism evidence="7 8">
    <name type="scientific">Macrostomum lignano</name>
    <dbReference type="NCBI Taxonomy" id="282301"/>
    <lineage>
        <taxon>Eukaryota</taxon>
        <taxon>Metazoa</taxon>
        <taxon>Spiralia</taxon>
        <taxon>Lophotrochozoa</taxon>
        <taxon>Platyhelminthes</taxon>
        <taxon>Rhabditophora</taxon>
        <taxon>Macrostomorpha</taxon>
        <taxon>Macrostomida</taxon>
        <taxon>Macrostomidae</taxon>
        <taxon>Macrostomum</taxon>
    </lineage>
</organism>
<reference evidence="8" key="1">
    <citation type="submission" date="2016-11" db="UniProtKB">
        <authorList>
            <consortium name="WormBaseParasite"/>
        </authorList>
    </citation>
    <scope>IDENTIFICATION</scope>
</reference>
<proteinExistence type="predicted"/>
<dbReference type="PANTHER" id="PTHR24269">
    <property type="entry name" value="KREMEN PROTEIN"/>
    <property type="match status" value="1"/>
</dbReference>
<sequence>MSSSIRSELVLSIVFVCLTVQISNAASASEQPKKDMFDELTFSGCYTDTAQRPTIEGRKEINAKGMSRTKCLNACAKRGYKLFGLKSGSECYCGNNLMHSSLADAGKCSLPCPGDKSQQCGGKSEMSVYKINDVTFFDKLTTEVTAAAFYGCYKDDDNKQSVLLDVIEKKDNALSSEICRRFCSQKQMKFYGMKAGNLCYCGSALRKQAATEDGMCGLLCLGNRAETCGGKKHTEIYQILRIGNFQLPKPPHLTDEL</sequence>
<evidence type="ECO:0000256" key="3">
    <source>
        <dbReference type="ARBA" id="ARBA00022729"/>
    </source>
</evidence>
<dbReference type="AlphaFoldDB" id="A0A1I8FX32"/>
<dbReference type="InterPro" id="IPR002889">
    <property type="entry name" value="WSC_carb-bd"/>
</dbReference>